<sequence length="1068" mass="118775">MPSAKRISWGKKYPQIPVLDLLAVQRESWAKFLKTDLEETVRSISPISDYTGNNWLLELGELFFDKVTITPETARLKGLNYTIPVYTKAKLTNKRTGLVREEDVFLLNLPTMTPEATFIVNGIERGVINQLVRSPGVYFTGEIDPATGKTLCNAEIRPVRGSWLEFFIGKKDVIFARIDRKKKVPATIVLRAACGLLDKQLVGEFGDYINATISADPTKSQEEAYLEFYRKLRPGEPVVLENAEKFFKDRFFDLHTYELGQVGRYKINKKFGFDFSDSNKENWVIKKEDLISTIRQLIKLQKGELKHFDDIDSLANRRLRRCGEIVAQVALRPAMARFERMVKERMSLLSTKEKPTPSQMINPQPLISSLNTFFRSNQLSAILDQTNPLAELDLLRRVTVVGVGGLTRERAAFSIRDVHSSQYGRICTVRSPEGPNIGLVSYLALYAQVNKYGFIEAPFRKIVKTGKKYTFSNDVIYMDAEDEYNHQITHLGIKIEDNTIIQKWVPIRFQGEFAEGPIDQVEFIDMVPSEIVGASASLIPFIDHDDATRALMGSHMQTQAVPLIQPEVPIVGTGMESIVASAMNRCILAKTNGTVTFVDANQVIIDDMVYPVSKFERTSPYGTCYNQRVLVNVGDKVKKGDAIIDGPSTSEGELSIGRNLLVAYASIDGLGYEDSFLISDRLVKQDVLTNIQIFEYKADVVETKLGTEELTKDIPNVSEAELAKLTDDGIVMIGATVGPNDILVGKVEPRGEKELSAEERLLRAIFGEKAREVKDTSLRVPNGEGGVVIKVEVLGKEEGDELDPGVNRVVKVYVAQIRRIQEGDKIAGRHGNKGVICRIMPEYDMPHLADGTPVDLVMSPLSVIARMNLGQVLEVTLGLAGYSLNKKYAVPVFEKYSEDQIGKELIAAGLNPTGKTKLYDGRSGDAYDQEVVVGVGYILKLVHMVDDKVHARSTGPYSLVTQQPLGGKARMGGQRLGEMEVWALEAHQAAHILQEMLTIKSDDIEGRTHAFQAIIKGQPIPEPAIPESFKVLTKELAGLGLDISPVGMKIVEEEVVTETNVEDSKEEN</sequence>
<dbReference type="Pfam" id="PF00562">
    <property type="entry name" value="RNA_pol_Rpb2_6"/>
    <property type="match status" value="1"/>
</dbReference>
<dbReference type="CDD" id="cd00653">
    <property type="entry name" value="RNA_pol_B_RPB2"/>
    <property type="match status" value="1"/>
</dbReference>
<dbReference type="PATRIC" id="fig|1618488.3.peg.427"/>
<keyword evidence="3 6" id="KW-0548">Nucleotidyltransferase</keyword>
<dbReference type="InterPro" id="IPR007120">
    <property type="entry name" value="DNA-dir_RNAP_su2_dom"/>
</dbReference>
<dbReference type="GO" id="GO:0003899">
    <property type="term" value="F:DNA-directed RNA polymerase activity"/>
    <property type="evidence" value="ECO:0007669"/>
    <property type="project" value="UniProtKB-UniRule"/>
</dbReference>
<evidence type="ECO:0000313" key="14">
    <source>
        <dbReference type="EMBL" id="KKQ50126.1"/>
    </source>
</evidence>
<dbReference type="Gene3D" id="2.40.270.10">
    <property type="entry name" value="DNA-directed RNA polymerase, subunit 2, domain 6"/>
    <property type="match status" value="2"/>
</dbReference>
<evidence type="ECO:0000256" key="1">
    <source>
        <dbReference type="ARBA" id="ARBA00022478"/>
    </source>
</evidence>
<comment type="caution">
    <text evidence="14">The sequence shown here is derived from an EMBL/GenBank/DDBJ whole genome shotgun (WGS) entry which is preliminary data.</text>
</comment>
<dbReference type="EMBL" id="LBTX01000008">
    <property type="protein sequence ID" value="KKQ50126.1"/>
    <property type="molecule type" value="Genomic_DNA"/>
</dbReference>
<dbReference type="Gene3D" id="2.40.50.150">
    <property type="match status" value="1"/>
</dbReference>
<dbReference type="InterPro" id="IPR015712">
    <property type="entry name" value="DNA-dir_RNA_pol_su2"/>
</dbReference>
<gene>
    <name evidence="6" type="primary">rpoB</name>
    <name evidence="14" type="ORF">US68_C0008G0011</name>
</gene>
<dbReference type="GO" id="GO:0003677">
    <property type="term" value="F:DNA binding"/>
    <property type="evidence" value="ECO:0007669"/>
    <property type="project" value="UniProtKB-UniRule"/>
</dbReference>
<comment type="subunit">
    <text evidence="6 8">The RNAP catalytic core consists of 2 alpha, 1 beta, 1 beta' and 1 omega subunit. When a sigma factor is associated with the core the holoenzyme is formed, which can initiate transcription.</text>
</comment>
<proteinExistence type="inferred from homology"/>
<comment type="similarity">
    <text evidence="6 7">Belongs to the RNA polymerase beta chain family.</text>
</comment>
<evidence type="ECO:0000256" key="4">
    <source>
        <dbReference type="ARBA" id="ARBA00023163"/>
    </source>
</evidence>
<protein>
    <recommendedName>
        <fullName evidence="6 8">DNA-directed RNA polymerase subunit beta</fullName>
        <shortName evidence="6">RNAP subunit beta</shortName>
        <ecNumber evidence="6 8">2.7.7.6</ecNumber>
    </recommendedName>
    <alternativeName>
        <fullName evidence="6">RNA polymerase subunit beta</fullName>
    </alternativeName>
    <alternativeName>
        <fullName evidence="6">Transcriptase subunit beta</fullName>
    </alternativeName>
</protein>
<feature type="domain" description="DNA-directed RNA polymerase beta subunit external 1" evidence="13">
    <location>
        <begin position="460"/>
        <end position="525"/>
    </location>
</feature>
<dbReference type="InterPro" id="IPR010243">
    <property type="entry name" value="RNA_pol_bsu_bac"/>
</dbReference>
<feature type="domain" description="RNA polymerase Rpb2" evidence="11">
    <location>
        <begin position="133"/>
        <end position="320"/>
    </location>
</feature>
<feature type="domain" description="RNA polymerase Rpb2" evidence="12">
    <location>
        <begin position="382"/>
        <end position="449"/>
    </location>
</feature>
<comment type="function">
    <text evidence="6 8">DNA-dependent RNA polymerase catalyzes the transcription of DNA into RNA using the four ribonucleoside triphosphates as substrates.</text>
</comment>
<dbReference type="PROSITE" id="PS01166">
    <property type="entry name" value="RNA_POL_BETA"/>
    <property type="match status" value="1"/>
</dbReference>
<evidence type="ECO:0000259" key="10">
    <source>
        <dbReference type="Pfam" id="PF04560"/>
    </source>
</evidence>
<dbReference type="AlphaFoldDB" id="A0A0G0LBV4"/>
<dbReference type="Gene3D" id="3.90.1800.10">
    <property type="entry name" value="RNA polymerase alpha subunit dimerisation domain"/>
    <property type="match status" value="1"/>
</dbReference>
<evidence type="ECO:0000256" key="3">
    <source>
        <dbReference type="ARBA" id="ARBA00022695"/>
    </source>
</evidence>
<evidence type="ECO:0000256" key="5">
    <source>
        <dbReference type="ARBA" id="ARBA00048552"/>
    </source>
</evidence>
<evidence type="ECO:0000259" key="13">
    <source>
        <dbReference type="Pfam" id="PF10385"/>
    </source>
</evidence>
<evidence type="ECO:0000259" key="11">
    <source>
        <dbReference type="Pfam" id="PF04561"/>
    </source>
</evidence>
<dbReference type="InterPro" id="IPR019462">
    <property type="entry name" value="DNA-dir_RNA_pol_bsu_external_1"/>
</dbReference>
<keyword evidence="4 6" id="KW-0804">Transcription</keyword>
<organism evidence="14 15">
    <name type="scientific">Candidatus Shapirobacteria bacterium GW2011_GWE1_38_10</name>
    <dbReference type="NCBI Taxonomy" id="1618488"/>
    <lineage>
        <taxon>Bacteria</taxon>
        <taxon>Candidatus Shapironibacteriota</taxon>
    </lineage>
</organism>
<evidence type="ECO:0000256" key="6">
    <source>
        <dbReference type="HAMAP-Rule" id="MF_01321"/>
    </source>
</evidence>
<dbReference type="EC" id="2.7.7.6" evidence="6 8"/>
<feature type="domain" description="RNA polymerase Rpb2" evidence="10">
    <location>
        <begin position="972"/>
        <end position="1044"/>
    </location>
</feature>
<keyword evidence="2 6" id="KW-0808">Transferase</keyword>
<feature type="domain" description="DNA-directed RNA polymerase subunit 2 hybrid-binding" evidence="9">
    <location>
        <begin position="536"/>
        <end position="970"/>
    </location>
</feature>
<dbReference type="Gene3D" id="2.30.150.10">
    <property type="entry name" value="DNA-directed RNA polymerase, beta subunit, external 1 domain"/>
    <property type="match status" value="1"/>
</dbReference>
<dbReference type="Gene3D" id="3.90.1110.10">
    <property type="entry name" value="RNA polymerase Rpb2, domain 2"/>
    <property type="match status" value="1"/>
</dbReference>
<dbReference type="Pfam" id="PF10385">
    <property type="entry name" value="RNA_pol_Rpb2_45"/>
    <property type="match status" value="1"/>
</dbReference>
<keyword evidence="1 6" id="KW-0240">DNA-directed RNA polymerase</keyword>
<dbReference type="InterPro" id="IPR014724">
    <property type="entry name" value="RNA_pol_RPB2_OB-fold"/>
</dbReference>
<dbReference type="Pfam" id="PF04560">
    <property type="entry name" value="RNA_pol_Rpb2_7"/>
    <property type="match status" value="1"/>
</dbReference>
<evidence type="ECO:0000259" key="12">
    <source>
        <dbReference type="Pfam" id="PF04565"/>
    </source>
</evidence>
<dbReference type="InterPro" id="IPR007645">
    <property type="entry name" value="RNA_pol_Rpb2_3"/>
</dbReference>
<dbReference type="NCBIfam" id="NF001616">
    <property type="entry name" value="PRK00405.1"/>
    <property type="match status" value="1"/>
</dbReference>
<dbReference type="InterPro" id="IPR042107">
    <property type="entry name" value="DNA-dir_RNA_pol_bsu_ext_1_sf"/>
</dbReference>
<dbReference type="InterPro" id="IPR007642">
    <property type="entry name" value="RNA_pol_Rpb2_2"/>
</dbReference>
<dbReference type="Pfam" id="PF04565">
    <property type="entry name" value="RNA_pol_Rpb2_3"/>
    <property type="match status" value="1"/>
</dbReference>
<dbReference type="Gene3D" id="2.40.50.100">
    <property type="match status" value="1"/>
</dbReference>
<dbReference type="Gene3D" id="3.90.1100.10">
    <property type="match status" value="1"/>
</dbReference>
<dbReference type="GO" id="GO:0006351">
    <property type="term" value="P:DNA-templated transcription"/>
    <property type="evidence" value="ECO:0007669"/>
    <property type="project" value="UniProtKB-UniRule"/>
</dbReference>
<dbReference type="InterPro" id="IPR037034">
    <property type="entry name" value="RNA_pol_Rpb2_2_sf"/>
</dbReference>
<dbReference type="GO" id="GO:0000428">
    <property type="term" value="C:DNA-directed RNA polymerase complex"/>
    <property type="evidence" value="ECO:0007669"/>
    <property type="project" value="UniProtKB-KW"/>
</dbReference>
<dbReference type="InterPro" id="IPR037033">
    <property type="entry name" value="DNA-dir_RNAP_su2_hyb_sf"/>
</dbReference>
<dbReference type="PANTHER" id="PTHR20856">
    <property type="entry name" value="DNA-DIRECTED RNA POLYMERASE I SUBUNIT 2"/>
    <property type="match status" value="1"/>
</dbReference>
<reference evidence="14 15" key="1">
    <citation type="journal article" date="2015" name="Nature">
        <title>rRNA introns, odd ribosomes, and small enigmatic genomes across a large radiation of phyla.</title>
        <authorList>
            <person name="Brown C.T."/>
            <person name="Hug L.A."/>
            <person name="Thomas B.C."/>
            <person name="Sharon I."/>
            <person name="Castelle C.J."/>
            <person name="Singh A."/>
            <person name="Wilkins M.J."/>
            <person name="Williams K.H."/>
            <person name="Banfield J.F."/>
        </authorList>
    </citation>
    <scope>NUCLEOTIDE SEQUENCE [LARGE SCALE GENOMIC DNA]</scope>
</reference>
<evidence type="ECO:0000313" key="15">
    <source>
        <dbReference type="Proteomes" id="UP000034231"/>
    </source>
</evidence>
<evidence type="ECO:0000256" key="2">
    <source>
        <dbReference type="ARBA" id="ARBA00022679"/>
    </source>
</evidence>
<name>A0A0G0LBV4_9BACT</name>
<dbReference type="GO" id="GO:0032549">
    <property type="term" value="F:ribonucleoside binding"/>
    <property type="evidence" value="ECO:0007669"/>
    <property type="project" value="InterPro"/>
</dbReference>
<dbReference type="HAMAP" id="MF_01321">
    <property type="entry name" value="RNApol_bact_RpoB"/>
    <property type="match status" value="1"/>
</dbReference>
<evidence type="ECO:0000256" key="7">
    <source>
        <dbReference type="RuleBase" id="RU000434"/>
    </source>
</evidence>
<dbReference type="Proteomes" id="UP000034231">
    <property type="component" value="Unassembled WGS sequence"/>
</dbReference>
<dbReference type="InterPro" id="IPR007121">
    <property type="entry name" value="RNA_pol_bsu_CS"/>
</dbReference>
<comment type="catalytic activity">
    <reaction evidence="5 6 8">
        <text>RNA(n) + a ribonucleoside 5'-triphosphate = RNA(n+1) + diphosphate</text>
        <dbReference type="Rhea" id="RHEA:21248"/>
        <dbReference type="Rhea" id="RHEA-COMP:14527"/>
        <dbReference type="Rhea" id="RHEA-COMP:17342"/>
        <dbReference type="ChEBI" id="CHEBI:33019"/>
        <dbReference type="ChEBI" id="CHEBI:61557"/>
        <dbReference type="ChEBI" id="CHEBI:140395"/>
        <dbReference type="EC" id="2.7.7.6"/>
    </reaction>
</comment>
<accession>A0A0G0LBV4</accession>
<dbReference type="SUPFAM" id="SSF64484">
    <property type="entry name" value="beta and beta-prime subunits of DNA dependent RNA-polymerase"/>
    <property type="match status" value="1"/>
</dbReference>
<dbReference type="InterPro" id="IPR007641">
    <property type="entry name" value="RNA_pol_Rpb2_7"/>
</dbReference>
<dbReference type="Pfam" id="PF04561">
    <property type="entry name" value="RNA_pol_Rpb2_2"/>
    <property type="match status" value="1"/>
</dbReference>
<evidence type="ECO:0000256" key="8">
    <source>
        <dbReference type="RuleBase" id="RU363031"/>
    </source>
</evidence>
<evidence type="ECO:0000259" key="9">
    <source>
        <dbReference type="Pfam" id="PF00562"/>
    </source>
</evidence>